<organism evidence="1 2">
    <name type="scientific">Elasticomyces elasticus</name>
    <dbReference type="NCBI Taxonomy" id="574655"/>
    <lineage>
        <taxon>Eukaryota</taxon>
        <taxon>Fungi</taxon>
        <taxon>Dikarya</taxon>
        <taxon>Ascomycota</taxon>
        <taxon>Pezizomycotina</taxon>
        <taxon>Dothideomycetes</taxon>
        <taxon>Dothideomycetidae</taxon>
        <taxon>Mycosphaerellales</taxon>
        <taxon>Teratosphaeriaceae</taxon>
        <taxon>Elasticomyces</taxon>
    </lineage>
</organism>
<accession>A0AAN7WEY7</accession>
<dbReference type="Proteomes" id="UP001310594">
    <property type="component" value="Unassembled WGS sequence"/>
</dbReference>
<sequence>MVDNSTFGNGLTDISVILRALGQRPSSANSWDTTTRKDNVEFSTRFSNAYIPENDVIFLAVSVGVAYGKKAQSYEPLPKCAVAVGCARLDARKINGLAPGTGGCEWVKEITSQVRVIAGRQDKDRAWAVTRGCGPSDLEEFTKSQIIAWLRNGETTGSNHERRKVIVLYDTYESPQDSLKASLKVLEDEFGSFESRQYVVKVIDVVKLHNGTKSAQEPIAPDFERACAAHGFSLQGERRAKDRAENVLLTTLAIALEAAADQEPGLSAVQPVNVVCPRSNTLRGTTEAADSPSIRKANIARPLTQPETSRTDCAITHDRTTNISGFRIPVFCLHPKDGIPTTRPVEFDSAEHLIPDRRTIRIYATGPRPLPDFITHLRKLYTWKTRTIVPWLVEVAHLLGYEHLHSKIEEVTEWGVTRSKIKTNVDHIHIGRFIASWIPVPELVIATIRETVEERTFSSDWYDNLMVCNDALGVWEPLPSDHEIVVETGKHRAFAKMMEELADILQGGRKLRRVVE</sequence>
<protein>
    <submittedName>
        <fullName evidence="1">Uncharacterized protein</fullName>
    </submittedName>
</protein>
<reference evidence="1" key="1">
    <citation type="submission" date="2023-08" db="EMBL/GenBank/DDBJ databases">
        <title>Black Yeasts Isolated from many extreme environments.</title>
        <authorList>
            <person name="Coleine C."/>
            <person name="Stajich J.E."/>
            <person name="Selbmann L."/>
        </authorList>
    </citation>
    <scope>NUCLEOTIDE SEQUENCE</scope>
    <source>
        <strain evidence="1">CCFEE 5810</strain>
    </source>
</reference>
<dbReference type="AlphaFoldDB" id="A0AAN7WEY7"/>
<evidence type="ECO:0000313" key="1">
    <source>
        <dbReference type="EMBL" id="KAK5708057.1"/>
    </source>
</evidence>
<dbReference type="EMBL" id="JAVRQU010000001">
    <property type="protein sequence ID" value="KAK5708057.1"/>
    <property type="molecule type" value="Genomic_DNA"/>
</dbReference>
<evidence type="ECO:0000313" key="2">
    <source>
        <dbReference type="Proteomes" id="UP001310594"/>
    </source>
</evidence>
<proteinExistence type="predicted"/>
<gene>
    <name evidence="1" type="ORF">LTR97_000597</name>
</gene>
<name>A0AAN7WEY7_9PEZI</name>
<comment type="caution">
    <text evidence="1">The sequence shown here is derived from an EMBL/GenBank/DDBJ whole genome shotgun (WGS) entry which is preliminary data.</text>
</comment>